<organism evidence="2 3">
    <name type="scientific">Protopolystoma xenopodis</name>
    <dbReference type="NCBI Taxonomy" id="117903"/>
    <lineage>
        <taxon>Eukaryota</taxon>
        <taxon>Metazoa</taxon>
        <taxon>Spiralia</taxon>
        <taxon>Lophotrochozoa</taxon>
        <taxon>Platyhelminthes</taxon>
        <taxon>Monogenea</taxon>
        <taxon>Polyopisthocotylea</taxon>
        <taxon>Polystomatidea</taxon>
        <taxon>Polystomatidae</taxon>
        <taxon>Protopolystoma</taxon>
    </lineage>
</organism>
<keyword evidence="3" id="KW-1185">Reference proteome</keyword>
<evidence type="ECO:0000313" key="2">
    <source>
        <dbReference type="EMBL" id="VEL25369.1"/>
    </source>
</evidence>
<sequence>MLSTDILLLGFRLISTSLAITSGSSNLPCTTTMAAVRTAGPGTCSAQEHQLEASERRSYLNSVAEQLVTQLVRLLSLDSIKAIQAFSSSCSSQLPISGSPLPSSSSSGLGTDQPEIWAVPIVCLHRLLQLESRLSTKLSTDQAADPSNASRFSLTAMQVARSADHIRFRFPNIPFTLLPSVDSRPHLYT</sequence>
<protein>
    <submittedName>
        <fullName evidence="2">Uncharacterized protein</fullName>
    </submittedName>
</protein>
<accession>A0A3S5CIZ6</accession>
<gene>
    <name evidence="2" type="ORF">PXEA_LOCUS18809</name>
</gene>
<evidence type="ECO:0000256" key="1">
    <source>
        <dbReference type="SAM" id="SignalP"/>
    </source>
</evidence>
<feature type="chain" id="PRO_5018591020" evidence="1">
    <location>
        <begin position="20"/>
        <end position="189"/>
    </location>
</feature>
<dbReference type="EMBL" id="CAAALY010073453">
    <property type="protein sequence ID" value="VEL25369.1"/>
    <property type="molecule type" value="Genomic_DNA"/>
</dbReference>
<dbReference type="AlphaFoldDB" id="A0A3S5CIZ6"/>
<name>A0A3S5CIZ6_9PLAT</name>
<feature type="signal peptide" evidence="1">
    <location>
        <begin position="1"/>
        <end position="19"/>
    </location>
</feature>
<proteinExistence type="predicted"/>
<reference evidence="2" key="1">
    <citation type="submission" date="2018-11" db="EMBL/GenBank/DDBJ databases">
        <authorList>
            <consortium name="Pathogen Informatics"/>
        </authorList>
    </citation>
    <scope>NUCLEOTIDE SEQUENCE</scope>
</reference>
<comment type="caution">
    <text evidence="2">The sequence shown here is derived from an EMBL/GenBank/DDBJ whole genome shotgun (WGS) entry which is preliminary data.</text>
</comment>
<keyword evidence="1" id="KW-0732">Signal</keyword>
<evidence type="ECO:0000313" key="3">
    <source>
        <dbReference type="Proteomes" id="UP000784294"/>
    </source>
</evidence>
<dbReference type="Proteomes" id="UP000784294">
    <property type="component" value="Unassembled WGS sequence"/>
</dbReference>